<keyword evidence="3" id="KW-0812">Transmembrane</keyword>
<feature type="compositionally biased region" description="Polar residues" evidence="2">
    <location>
        <begin position="222"/>
        <end position="261"/>
    </location>
</feature>
<reference evidence="4" key="2">
    <citation type="submission" date="2015-06" db="UniProtKB">
        <authorList>
            <consortium name="EnsemblProtists"/>
        </authorList>
    </citation>
    <scope>IDENTIFICATION</scope>
    <source>
        <strain evidence="4">Emoy2</strain>
    </source>
</reference>
<dbReference type="eggNOG" id="ENOG502QT86">
    <property type="taxonomic scope" value="Eukaryota"/>
</dbReference>
<keyword evidence="3" id="KW-1133">Transmembrane helix</keyword>
<keyword evidence="1" id="KW-0175">Coiled coil</keyword>
<feature type="region of interest" description="Disordered" evidence="2">
    <location>
        <begin position="321"/>
        <end position="366"/>
    </location>
</feature>
<organism evidence="4 5">
    <name type="scientific">Hyaloperonospora arabidopsidis (strain Emoy2)</name>
    <name type="common">Downy mildew agent</name>
    <name type="synonym">Peronospora arabidopsidis</name>
    <dbReference type="NCBI Taxonomy" id="559515"/>
    <lineage>
        <taxon>Eukaryota</taxon>
        <taxon>Sar</taxon>
        <taxon>Stramenopiles</taxon>
        <taxon>Oomycota</taxon>
        <taxon>Peronosporomycetes</taxon>
        <taxon>Peronosporales</taxon>
        <taxon>Peronosporaceae</taxon>
        <taxon>Hyaloperonospora</taxon>
    </lineage>
</organism>
<evidence type="ECO:0000256" key="2">
    <source>
        <dbReference type="SAM" id="MobiDB-lite"/>
    </source>
</evidence>
<reference evidence="5" key="1">
    <citation type="journal article" date="2010" name="Science">
        <title>Signatures of adaptation to obligate biotrophy in the Hyaloperonospora arabidopsidis genome.</title>
        <authorList>
            <person name="Baxter L."/>
            <person name="Tripathy S."/>
            <person name="Ishaque N."/>
            <person name="Boot N."/>
            <person name="Cabral A."/>
            <person name="Kemen E."/>
            <person name="Thines M."/>
            <person name="Ah-Fong A."/>
            <person name="Anderson R."/>
            <person name="Badejoko W."/>
            <person name="Bittner-Eddy P."/>
            <person name="Boore J.L."/>
            <person name="Chibucos M.C."/>
            <person name="Coates M."/>
            <person name="Dehal P."/>
            <person name="Delehaunty K."/>
            <person name="Dong S."/>
            <person name="Downton P."/>
            <person name="Dumas B."/>
            <person name="Fabro G."/>
            <person name="Fronick C."/>
            <person name="Fuerstenberg S.I."/>
            <person name="Fulton L."/>
            <person name="Gaulin E."/>
            <person name="Govers F."/>
            <person name="Hughes L."/>
            <person name="Humphray S."/>
            <person name="Jiang R.H."/>
            <person name="Judelson H."/>
            <person name="Kamoun S."/>
            <person name="Kyung K."/>
            <person name="Meijer H."/>
            <person name="Minx P."/>
            <person name="Morris P."/>
            <person name="Nelson J."/>
            <person name="Phuntumart V."/>
            <person name="Qutob D."/>
            <person name="Rehmany A."/>
            <person name="Rougon-Cardoso A."/>
            <person name="Ryden P."/>
            <person name="Torto-Alalibo T."/>
            <person name="Studholme D."/>
            <person name="Wang Y."/>
            <person name="Win J."/>
            <person name="Wood J."/>
            <person name="Clifton S.W."/>
            <person name="Rogers J."/>
            <person name="Van den Ackerveken G."/>
            <person name="Jones J.D."/>
            <person name="McDowell J.M."/>
            <person name="Beynon J."/>
            <person name="Tyler B.M."/>
        </authorList>
    </citation>
    <scope>NUCLEOTIDE SEQUENCE [LARGE SCALE GENOMIC DNA]</scope>
    <source>
        <strain evidence="5">Emoy2</strain>
    </source>
</reference>
<dbReference type="HOGENOM" id="CLU_044931_0_0_1"/>
<keyword evidence="5" id="KW-1185">Reference proteome</keyword>
<sequence>MDASIVNPVAARLAGSVANPAVLSFLLWDRVKTLTPQRARDLMRLLTTAMTDALGVFGAEKGQQLRASSKQLQKDFVRAAVSRNGRDVVLNSVATVAKVAQALNTPETKSATQQLVHTMQSIVDFFASDQGRHVIETTGECITRATEMAASPEASIFLAELATNLLHSLESEEIRQQQETVNKDDGKVNKQGAQEYRDVENEHELQREMDANKETTGKHLDSPTSSMTDTRCSFDTESSAAGTTRRQSLMSSPAERNSSYRSARIEKEVLTTMGVDPSMLGEIQRALDTMAAKEEEEERATMQRQREEAEYVAGLVVAEPTERDGSGGTTDMGIAPAFGDDEKEARTDEVVDGDDEGEKVPPSALIPEWHEEPFRKALHRRHAHAKKVAEQRHEFDHQAREMAAVLVHRNATRGNLQPGDIVACRVIARVIIYGVGIFVLLLGYLFGRHFFG</sequence>
<accession>M4BDZ1</accession>
<dbReference type="EnsemblProtists" id="HpaT804509">
    <property type="protein sequence ID" value="HpaP804509"/>
    <property type="gene ID" value="HpaG804509"/>
</dbReference>
<evidence type="ECO:0000313" key="5">
    <source>
        <dbReference type="Proteomes" id="UP000011713"/>
    </source>
</evidence>
<feature type="region of interest" description="Disordered" evidence="2">
    <location>
        <begin position="175"/>
        <end position="263"/>
    </location>
</feature>
<keyword evidence="3" id="KW-0472">Membrane</keyword>
<dbReference type="EMBL" id="JH598169">
    <property type="status" value="NOT_ANNOTATED_CDS"/>
    <property type="molecule type" value="Genomic_DNA"/>
</dbReference>
<dbReference type="InParanoid" id="M4BDZ1"/>
<evidence type="ECO:0000313" key="4">
    <source>
        <dbReference type="EnsemblProtists" id="HpaP804509"/>
    </source>
</evidence>
<dbReference type="AlphaFoldDB" id="M4BDZ1"/>
<feature type="transmembrane region" description="Helical" evidence="3">
    <location>
        <begin position="426"/>
        <end position="446"/>
    </location>
</feature>
<dbReference type="VEuPathDB" id="FungiDB:HpaG804509"/>
<feature type="compositionally biased region" description="Basic and acidic residues" evidence="2">
    <location>
        <begin position="175"/>
        <end position="188"/>
    </location>
</feature>
<feature type="compositionally biased region" description="Basic and acidic residues" evidence="2">
    <location>
        <begin position="195"/>
        <end position="221"/>
    </location>
</feature>
<evidence type="ECO:0000256" key="3">
    <source>
        <dbReference type="SAM" id="Phobius"/>
    </source>
</evidence>
<feature type="coiled-coil region" evidence="1">
    <location>
        <begin position="283"/>
        <end position="312"/>
    </location>
</feature>
<evidence type="ECO:0000256" key="1">
    <source>
        <dbReference type="SAM" id="Coils"/>
    </source>
</evidence>
<name>M4BDZ1_HYAAE</name>
<dbReference type="Proteomes" id="UP000011713">
    <property type="component" value="Unassembled WGS sequence"/>
</dbReference>
<dbReference type="OMA" id="ACRIIAK"/>
<proteinExistence type="predicted"/>
<protein>
    <submittedName>
        <fullName evidence="4">Uncharacterized protein</fullName>
    </submittedName>
</protein>